<evidence type="ECO:0000256" key="1">
    <source>
        <dbReference type="SAM" id="MobiDB-lite"/>
    </source>
</evidence>
<evidence type="ECO:0000313" key="4">
    <source>
        <dbReference type="Proteomes" id="UP001156921"/>
    </source>
</evidence>
<accession>A0ABQ6BJA7</accession>
<evidence type="ECO:0000313" key="3">
    <source>
        <dbReference type="EMBL" id="GLS02110.1"/>
    </source>
</evidence>
<dbReference type="EMBL" id="BSOY01000051">
    <property type="protein sequence ID" value="GLS02110.1"/>
    <property type="molecule type" value="Genomic_DNA"/>
</dbReference>
<feature type="signal peptide" evidence="2">
    <location>
        <begin position="1"/>
        <end position="22"/>
    </location>
</feature>
<feature type="compositionally biased region" description="Basic and acidic residues" evidence="1">
    <location>
        <begin position="126"/>
        <end position="156"/>
    </location>
</feature>
<proteinExistence type="predicted"/>
<feature type="chain" id="PRO_5047125769" evidence="2">
    <location>
        <begin position="23"/>
        <end position="167"/>
    </location>
</feature>
<feature type="region of interest" description="Disordered" evidence="1">
    <location>
        <begin position="85"/>
        <end position="156"/>
    </location>
</feature>
<keyword evidence="2" id="KW-0732">Signal</keyword>
<sequence>MIRTLAAAAAFATLALAGGAAAQTWGQPVYLNAYGRPVGGSPLSEVETRSYVETGRWADGYSDRPHVYVPAPGYGYGYGHGHSHSYGQGRYGQGRHGHGYGGGGSRHARERGGYDYSRYDPPSRPGYRDEWGYNDDRPPSARRWSDDGGPRRRERDCGCDDVYLYDR</sequence>
<organism evidence="3 4">
    <name type="scientific">Brevundimonas denitrificans</name>
    <dbReference type="NCBI Taxonomy" id="1443434"/>
    <lineage>
        <taxon>Bacteria</taxon>
        <taxon>Pseudomonadati</taxon>
        <taxon>Pseudomonadota</taxon>
        <taxon>Alphaproteobacteria</taxon>
        <taxon>Caulobacterales</taxon>
        <taxon>Caulobacteraceae</taxon>
        <taxon>Brevundimonas</taxon>
    </lineage>
</organism>
<protein>
    <submittedName>
        <fullName evidence="3">Uncharacterized protein</fullName>
    </submittedName>
</protein>
<reference evidence="4" key="1">
    <citation type="journal article" date="2019" name="Int. J. Syst. Evol. Microbiol.">
        <title>The Global Catalogue of Microorganisms (GCM) 10K type strain sequencing project: providing services to taxonomists for standard genome sequencing and annotation.</title>
        <authorList>
            <consortium name="The Broad Institute Genomics Platform"/>
            <consortium name="The Broad Institute Genome Sequencing Center for Infectious Disease"/>
            <person name="Wu L."/>
            <person name="Ma J."/>
        </authorList>
    </citation>
    <scope>NUCLEOTIDE SEQUENCE [LARGE SCALE GENOMIC DNA]</scope>
    <source>
        <strain evidence="4">NBRC 110107</strain>
    </source>
</reference>
<dbReference type="RefSeq" id="WP_284222981.1">
    <property type="nucleotide sequence ID" value="NZ_BSOY01000051.1"/>
</dbReference>
<dbReference type="Proteomes" id="UP001156921">
    <property type="component" value="Unassembled WGS sequence"/>
</dbReference>
<name>A0ABQ6BJA7_9CAUL</name>
<keyword evidence="4" id="KW-1185">Reference proteome</keyword>
<gene>
    <name evidence="3" type="ORF">GCM10007859_21310</name>
</gene>
<comment type="caution">
    <text evidence="3">The sequence shown here is derived from an EMBL/GenBank/DDBJ whole genome shotgun (WGS) entry which is preliminary data.</text>
</comment>
<evidence type="ECO:0000256" key="2">
    <source>
        <dbReference type="SAM" id="SignalP"/>
    </source>
</evidence>